<evidence type="ECO:0000259" key="1">
    <source>
        <dbReference type="Pfam" id="PF13472"/>
    </source>
</evidence>
<sequence>MNYFRFYRLLLLSLLFITCKEQEAKKQEPIKIACIGNSITYGAGLADREHDCYPQQLQEFLGDNYKVENFGVNGNTLLKRGDYPYWKSDKYKEALAFKPDIVFIKLGTNDSKLQNRVHLKADFVNDYKELINSFKQRNKEARIVLLLPVPSYAKDTSRIWNPIIKNKIIPLTQKVAFETNSEMIDLYHLFENKPDLFPDNIHPSALGATRMAKRVYESVIQEFESNNNGFDFSKVDKKSESNFYGYKQTNFNFNTISCKIVSPKRILKGKPWVLRARFWGHEPQTDIALLDRGFHIVYCDVANLFGNNEAVNRWNKFYDLMIENNFSKKVVLEGMSRGGLIIYNWAAENLEKVACIYADAPVLDGTSWPGGKGKGVGSKADWENFKKMYNIFSEDKMADFKGNPIHKIETIAKGGFPMFHVCGVADKVVPVDENTRIFEQKIKEAGGKIEVIYKEGVGHHPHSLKNPTPIVNFILKATGYFKQ</sequence>
<evidence type="ECO:0000313" key="3">
    <source>
        <dbReference type="Proteomes" id="UP000663920"/>
    </source>
</evidence>
<feature type="domain" description="SGNH hydrolase-type esterase" evidence="1">
    <location>
        <begin position="34"/>
        <end position="208"/>
    </location>
</feature>
<dbReference type="EMBL" id="CP071869">
    <property type="protein sequence ID" value="QTE24040.1"/>
    <property type="molecule type" value="Genomic_DNA"/>
</dbReference>
<dbReference type="SUPFAM" id="SSF53474">
    <property type="entry name" value="alpha/beta-Hydrolases"/>
    <property type="match status" value="1"/>
</dbReference>
<organism evidence="2 3">
    <name type="scientific">Polaribacter cellanae</name>
    <dbReference type="NCBI Taxonomy" id="2818493"/>
    <lineage>
        <taxon>Bacteria</taxon>
        <taxon>Pseudomonadati</taxon>
        <taxon>Bacteroidota</taxon>
        <taxon>Flavobacteriia</taxon>
        <taxon>Flavobacteriales</taxon>
        <taxon>Flavobacteriaceae</taxon>
    </lineage>
</organism>
<dbReference type="PANTHER" id="PTHR30383:SF5">
    <property type="entry name" value="SGNH HYDROLASE-TYPE ESTERASE DOMAIN-CONTAINING PROTEIN"/>
    <property type="match status" value="1"/>
</dbReference>
<dbReference type="Pfam" id="PF13472">
    <property type="entry name" value="Lipase_GDSL_2"/>
    <property type="match status" value="1"/>
</dbReference>
<dbReference type="RefSeq" id="WP_208080025.1">
    <property type="nucleotide sequence ID" value="NZ_CP071869.1"/>
</dbReference>
<dbReference type="SUPFAM" id="SSF52266">
    <property type="entry name" value="SGNH hydrolase"/>
    <property type="match status" value="1"/>
</dbReference>
<proteinExistence type="predicted"/>
<protein>
    <recommendedName>
        <fullName evidence="1">SGNH hydrolase-type esterase domain-containing protein</fullName>
    </recommendedName>
</protein>
<dbReference type="Proteomes" id="UP000663920">
    <property type="component" value="Chromosome"/>
</dbReference>
<reference evidence="2 3" key="1">
    <citation type="submission" date="2021-03" db="EMBL/GenBank/DDBJ databases">
        <title>Complete genome of Polaribacter_sp.SM13.</title>
        <authorList>
            <person name="Jeong S.W."/>
            <person name="Bae J.W."/>
        </authorList>
    </citation>
    <scope>NUCLEOTIDE SEQUENCE [LARGE SCALE GENOMIC DNA]</scope>
    <source>
        <strain evidence="2 3">SM13</strain>
    </source>
</reference>
<dbReference type="KEGG" id="pcea:J3359_07170"/>
<keyword evidence="3" id="KW-1185">Reference proteome</keyword>
<dbReference type="PANTHER" id="PTHR30383">
    <property type="entry name" value="THIOESTERASE 1/PROTEASE 1/LYSOPHOSPHOLIPASE L1"/>
    <property type="match status" value="1"/>
</dbReference>
<accession>A0A975CRJ0</accession>
<dbReference type="InterPro" id="IPR029058">
    <property type="entry name" value="AB_hydrolase_fold"/>
</dbReference>
<dbReference type="InterPro" id="IPR013830">
    <property type="entry name" value="SGNH_hydro"/>
</dbReference>
<dbReference type="Gene3D" id="3.40.50.1110">
    <property type="entry name" value="SGNH hydrolase"/>
    <property type="match status" value="1"/>
</dbReference>
<evidence type="ECO:0000313" key="2">
    <source>
        <dbReference type="EMBL" id="QTE24040.1"/>
    </source>
</evidence>
<dbReference type="Gene3D" id="3.40.50.1820">
    <property type="entry name" value="alpha/beta hydrolase"/>
    <property type="match status" value="1"/>
</dbReference>
<dbReference type="AlphaFoldDB" id="A0A975CRJ0"/>
<dbReference type="InterPro" id="IPR036514">
    <property type="entry name" value="SGNH_hydro_sf"/>
</dbReference>
<name>A0A975CRJ0_9FLAO</name>
<dbReference type="InterPro" id="IPR051532">
    <property type="entry name" value="Ester_Hydrolysis_Enzymes"/>
</dbReference>
<gene>
    <name evidence="2" type="ORF">J3359_07170</name>
</gene>
<dbReference type="GO" id="GO:0004622">
    <property type="term" value="F:phosphatidylcholine lysophospholipase activity"/>
    <property type="evidence" value="ECO:0007669"/>
    <property type="project" value="TreeGrafter"/>
</dbReference>